<dbReference type="InterPro" id="IPR027483">
    <property type="entry name" value="PInositol-4-P-4/5-kinase_C_sf"/>
</dbReference>
<name>A0A9W8AWA0_9FUNG</name>
<evidence type="ECO:0000313" key="5">
    <source>
        <dbReference type="EMBL" id="KAJ1968249.1"/>
    </source>
</evidence>
<evidence type="ECO:0000259" key="4">
    <source>
        <dbReference type="PROSITE" id="PS51455"/>
    </source>
</evidence>
<evidence type="ECO:0000256" key="3">
    <source>
        <dbReference type="PROSITE-ProRule" id="PRU00781"/>
    </source>
</evidence>
<dbReference type="PANTHER" id="PTHR45748">
    <property type="entry name" value="1-PHOSPHATIDYLINOSITOL 3-PHOSPHATE 5-KINASE-RELATED"/>
    <property type="match status" value="1"/>
</dbReference>
<dbReference type="InterPro" id="IPR044769">
    <property type="entry name" value="PIKfyve_PIPKc"/>
</dbReference>
<keyword evidence="6" id="KW-1185">Reference proteome</keyword>
<dbReference type="OrthoDB" id="158357at2759"/>
<dbReference type="Gene3D" id="3.30.800.10">
    <property type="entry name" value="Phosphatidylinositol Phosphate Kinase II Beta"/>
    <property type="match status" value="1"/>
</dbReference>
<dbReference type="InterPro" id="IPR027484">
    <property type="entry name" value="PInositol-4-P-5-kinase_N"/>
</dbReference>
<dbReference type="GO" id="GO:0000329">
    <property type="term" value="C:fungal-type vacuole membrane"/>
    <property type="evidence" value="ECO:0007669"/>
    <property type="project" value="TreeGrafter"/>
</dbReference>
<keyword evidence="1 3" id="KW-0547">Nucleotide-binding</keyword>
<dbReference type="SUPFAM" id="SSF56104">
    <property type="entry name" value="SAICAR synthase-like"/>
    <property type="match status" value="1"/>
</dbReference>
<keyword evidence="2 3" id="KW-0067">ATP-binding</keyword>
<dbReference type="AlphaFoldDB" id="A0A9W8AWA0"/>
<dbReference type="EMBL" id="JANBQB010002164">
    <property type="protein sequence ID" value="KAJ1968249.1"/>
    <property type="molecule type" value="Genomic_DNA"/>
</dbReference>
<feature type="non-terminal residue" evidence="5">
    <location>
        <position position="1"/>
    </location>
</feature>
<dbReference type="CDD" id="cd17300">
    <property type="entry name" value="PIPKc_PIKfyve"/>
    <property type="match status" value="1"/>
</dbReference>
<accession>A0A9W8AWA0</accession>
<gene>
    <name evidence="5" type="primary">MDM12_3</name>
    <name evidence="5" type="ORF">H4R34_006297</name>
</gene>
<evidence type="ECO:0000313" key="6">
    <source>
        <dbReference type="Proteomes" id="UP001151582"/>
    </source>
</evidence>
<dbReference type="GO" id="GO:0000285">
    <property type="term" value="F:1-phosphatidylinositol-3-phosphate 5-kinase activity"/>
    <property type="evidence" value="ECO:0007669"/>
    <property type="project" value="UniProtKB-EC"/>
</dbReference>
<sequence length="277" mass="31986">FDALRRSCDCESVFIESLSRCAQWNASGGKSGSAFLKTEDNRFIIKQLSKPEMDAFLKFAPHYFEYLAEAIFRELPTLLAKIYGLYRISFKNPVTGKSLKLDVMIMENLFYERSVAKTFDLKGSMRNRLVQDTGRADEVLLDENLVKHILQSPLYVRDHAKDLIRSSIWNDTLFLAKHEVVDYSLLVAIDEEKHELVIGIVDFIRTFTWDKRLENWVKEAPFLGGGGKQPTIVSPKQYKNRFRSAMERYFTVVPDKFFRTANSDANDHPHSSYPPPL</sequence>
<dbReference type="GO" id="GO:0046854">
    <property type="term" value="P:phosphatidylinositol phosphate biosynthetic process"/>
    <property type="evidence" value="ECO:0007669"/>
    <property type="project" value="TreeGrafter"/>
</dbReference>
<dbReference type="EC" id="2.7.1.150" evidence="5"/>
<keyword evidence="3" id="KW-0418">Kinase</keyword>
<dbReference type="FunFam" id="3.30.810.10:FF:000001">
    <property type="entry name" value="1-phosphatidylinositol 3-phosphate 5-kinase FAB1"/>
    <property type="match status" value="1"/>
</dbReference>
<proteinExistence type="predicted"/>
<evidence type="ECO:0000256" key="1">
    <source>
        <dbReference type="ARBA" id="ARBA00022741"/>
    </source>
</evidence>
<protein>
    <submittedName>
        <fullName evidence="5">Mitochondrial distribution and morphology protein 12</fullName>
        <ecNumber evidence="5">2.7.1.150</ecNumber>
    </submittedName>
</protein>
<dbReference type="SMART" id="SM00330">
    <property type="entry name" value="PIPKc"/>
    <property type="match status" value="1"/>
</dbReference>
<feature type="domain" description="PIPK" evidence="4">
    <location>
        <begin position="1"/>
        <end position="250"/>
    </location>
</feature>
<organism evidence="5 6">
    <name type="scientific">Dimargaris verticillata</name>
    <dbReference type="NCBI Taxonomy" id="2761393"/>
    <lineage>
        <taxon>Eukaryota</taxon>
        <taxon>Fungi</taxon>
        <taxon>Fungi incertae sedis</taxon>
        <taxon>Zoopagomycota</taxon>
        <taxon>Kickxellomycotina</taxon>
        <taxon>Dimargaritomycetes</taxon>
        <taxon>Dimargaritales</taxon>
        <taxon>Dimargaritaceae</taxon>
        <taxon>Dimargaris</taxon>
    </lineage>
</organism>
<dbReference type="InterPro" id="IPR002498">
    <property type="entry name" value="PInositol-4-P-4/5-kinase_core"/>
</dbReference>
<dbReference type="GO" id="GO:0010008">
    <property type="term" value="C:endosome membrane"/>
    <property type="evidence" value="ECO:0007669"/>
    <property type="project" value="TreeGrafter"/>
</dbReference>
<dbReference type="Gene3D" id="3.30.810.10">
    <property type="entry name" value="2-Layer Sandwich"/>
    <property type="match status" value="1"/>
</dbReference>
<evidence type="ECO:0000256" key="2">
    <source>
        <dbReference type="ARBA" id="ARBA00022840"/>
    </source>
</evidence>
<dbReference type="GO" id="GO:0005524">
    <property type="term" value="F:ATP binding"/>
    <property type="evidence" value="ECO:0007669"/>
    <property type="project" value="UniProtKB-UniRule"/>
</dbReference>
<keyword evidence="3 5" id="KW-0808">Transferase</keyword>
<dbReference type="Proteomes" id="UP001151582">
    <property type="component" value="Unassembled WGS sequence"/>
</dbReference>
<dbReference type="PANTHER" id="PTHR45748:SF7">
    <property type="entry name" value="1-PHOSPHATIDYLINOSITOL 3-PHOSPHATE 5-KINASE-RELATED"/>
    <property type="match status" value="1"/>
</dbReference>
<reference evidence="5" key="1">
    <citation type="submission" date="2022-07" db="EMBL/GenBank/DDBJ databases">
        <title>Phylogenomic reconstructions and comparative analyses of Kickxellomycotina fungi.</title>
        <authorList>
            <person name="Reynolds N.K."/>
            <person name="Stajich J.E."/>
            <person name="Barry K."/>
            <person name="Grigoriev I.V."/>
            <person name="Crous P."/>
            <person name="Smith M.E."/>
        </authorList>
    </citation>
    <scope>NUCLEOTIDE SEQUENCE</scope>
    <source>
        <strain evidence="5">RSA 567</strain>
    </source>
</reference>
<comment type="caution">
    <text evidence="5">The sequence shown here is derived from an EMBL/GenBank/DDBJ whole genome shotgun (WGS) entry which is preliminary data.</text>
</comment>
<dbReference type="PROSITE" id="PS51455">
    <property type="entry name" value="PIPK"/>
    <property type="match status" value="1"/>
</dbReference>
<dbReference type="Pfam" id="PF01504">
    <property type="entry name" value="PIP5K"/>
    <property type="match status" value="1"/>
</dbReference>